<organism evidence="1">
    <name type="scientific">Myoviridae sp. ctcyQ27</name>
    <dbReference type="NCBI Taxonomy" id="2825139"/>
    <lineage>
        <taxon>Viruses</taxon>
        <taxon>Duplodnaviria</taxon>
        <taxon>Heunggongvirae</taxon>
        <taxon>Uroviricota</taxon>
        <taxon>Caudoviricetes</taxon>
    </lineage>
</organism>
<protein>
    <submittedName>
        <fullName evidence="1">Uncharacterized protein</fullName>
    </submittedName>
</protein>
<accession>A0A8S5UF91</accession>
<proteinExistence type="predicted"/>
<reference evidence="1" key="1">
    <citation type="journal article" date="2021" name="Proc. Natl. Acad. Sci. U.S.A.">
        <title>A Catalog of Tens of Thousands of Viruses from Human Metagenomes Reveals Hidden Associations with Chronic Diseases.</title>
        <authorList>
            <person name="Tisza M.J."/>
            <person name="Buck C.B."/>
        </authorList>
    </citation>
    <scope>NUCLEOTIDE SEQUENCE</scope>
    <source>
        <strain evidence="1">CtcyQ27</strain>
    </source>
</reference>
<evidence type="ECO:0000313" key="1">
    <source>
        <dbReference type="EMBL" id="DAF93141.1"/>
    </source>
</evidence>
<name>A0A8S5UF91_9CAUD</name>
<dbReference type="EMBL" id="BK016080">
    <property type="protein sequence ID" value="DAF93141.1"/>
    <property type="molecule type" value="Genomic_DNA"/>
</dbReference>
<sequence length="218" mass="25081">MNNIGDLLDDNNYIDSIKEEVNEPETFTVGDMLDEDVSYDCTEESLQELFKYKNVKVEPEVSREEAYNIAQGVFDKALNGKYKEYDYAVLKSGNKKADFLKQTADYMVLYTFNISEDYQRTVGTDLNGNLTTSTTTTKSDEYRKCEAVVRKIVQEANEALSELGGFVKKGKIFNRKGTTVPYYRVYLSMGYIFLEINKEKKKINKKTGEYVSESFIEE</sequence>